<dbReference type="InterPro" id="IPR003874">
    <property type="entry name" value="CDC45"/>
</dbReference>
<dbReference type="GO" id="GO:0000727">
    <property type="term" value="P:double-strand break repair via break-induced replication"/>
    <property type="evidence" value="ECO:0007669"/>
    <property type="project" value="TreeGrafter"/>
</dbReference>
<dbReference type="GO" id="GO:1902977">
    <property type="term" value="P:mitotic DNA replication preinitiation complex assembly"/>
    <property type="evidence" value="ECO:0007669"/>
    <property type="project" value="TreeGrafter"/>
</dbReference>
<keyword evidence="3" id="KW-0235">DNA replication</keyword>
<evidence type="ECO:0000256" key="1">
    <source>
        <dbReference type="ARBA" id="ARBA00004123"/>
    </source>
</evidence>
<comment type="similarity">
    <text evidence="2">Belongs to the CDC45 family.</text>
</comment>
<proteinExistence type="inferred from homology"/>
<dbReference type="Pfam" id="PF02724">
    <property type="entry name" value="CDC45"/>
    <property type="match status" value="1"/>
</dbReference>
<evidence type="ECO:0000256" key="4">
    <source>
        <dbReference type="ARBA" id="ARBA00023242"/>
    </source>
</evidence>
<comment type="subcellular location">
    <subcellularLocation>
        <location evidence="1">Nucleus</location>
    </subcellularLocation>
</comment>
<accession>A0A7R9UQ48</accession>
<dbReference type="EMBL" id="HBEB01010363">
    <property type="protein sequence ID" value="CAD8272403.1"/>
    <property type="molecule type" value="Transcribed_RNA"/>
</dbReference>
<protein>
    <submittedName>
        <fullName evidence="6">Uncharacterized protein</fullName>
    </submittedName>
</protein>
<evidence type="ECO:0000256" key="2">
    <source>
        <dbReference type="ARBA" id="ARBA00010727"/>
    </source>
</evidence>
<keyword evidence="5" id="KW-0131">Cell cycle</keyword>
<evidence type="ECO:0000256" key="5">
    <source>
        <dbReference type="ARBA" id="ARBA00023306"/>
    </source>
</evidence>
<gene>
    <name evidence="6" type="ORF">PLUT1463_LOCUS6717</name>
</gene>
<organism evidence="6">
    <name type="scientific">Diacronema lutheri</name>
    <name type="common">Unicellular marine alga</name>
    <name type="synonym">Monochrysis lutheri</name>
    <dbReference type="NCBI Taxonomy" id="2081491"/>
    <lineage>
        <taxon>Eukaryota</taxon>
        <taxon>Haptista</taxon>
        <taxon>Haptophyta</taxon>
        <taxon>Pavlovophyceae</taxon>
        <taxon>Pavlovales</taxon>
        <taxon>Pavlovaceae</taxon>
        <taxon>Diacronema</taxon>
    </lineage>
</organism>
<dbReference type="GO" id="GO:0003688">
    <property type="term" value="F:DNA replication origin binding"/>
    <property type="evidence" value="ECO:0007669"/>
    <property type="project" value="TreeGrafter"/>
</dbReference>
<sequence>MQLATQMQRSVVETGKIVIENKRIQKTGRFVRVQLGECPALHLFLGSPRALSRLALFVADAQRDSGLRAKPVVVSAPDVAAKKHLIVAVTGSARFGDVRKNAFHTLFKKAAREMGAQISLERFSTATVEVASPDVAVFFAHLANLA</sequence>
<reference evidence="6" key="1">
    <citation type="submission" date="2021-01" db="EMBL/GenBank/DDBJ databases">
        <authorList>
            <person name="Corre E."/>
            <person name="Pelletier E."/>
            <person name="Niang G."/>
            <person name="Scheremetjew M."/>
            <person name="Finn R."/>
            <person name="Kale V."/>
            <person name="Holt S."/>
            <person name="Cochrane G."/>
            <person name="Meng A."/>
            <person name="Brown T."/>
            <person name="Cohen L."/>
        </authorList>
    </citation>
    <scope>NUCLEOTIDE SEQUENCE</scope>
    <source>
        <strain evidence="6">RCC1537</strain>
    </source>
</reference>
<dbReference type="PANTHER" id="PTHR10507:SF0">
    <property type="entry name" value="CELL DIVISION CONTROL PROTEIN 45 HOMOLOG"/>
    <property type="match status" value="1"/>
</dbReference>
<evidence type="ECO:0000256" key="3">
    <source>
        <dbReference type="ARBA" id="ARBA00022705"/>
    </source>
</evidence>
<dbReference type="GO" id="GO:0006270">
    <property type="term" value="P:DNA replication initiation"/>
    <property type="evidence" value="ECO:0007669"/>
    <property type="project" value="InterPro"/>
</dbReference>
<dbReference type="GO" id="GO:0003682">
    <property type="term" value="F:chromatin binding"/>
    <property type="evidence" value="ECO:0007669"/>
    <property type="project" value="TreeGrafter"/>
</dbReference>
<dbReference type="AlphaFoldDB" id="A0A7R9UQ48"/>
<dbReference type="GO" id="GO:0031261">
    <property type="term" value="C:DNA replication preinitiation complex"/>
    <property type="evidence" value="ECO:0007669"/>
    <property type="project" value="TreeGrafter"/>
</dbReference>
<name>A0A7R9UQ48_DIALT</name>
<keyword evidence="4" id="KW-0539">Nucleus</keyword>
<dbReference type="PANTHER" id="PTHR10507">
    <property type="entry name" value="CDC45-RELATED PROTEIN"/>
    <property type="match status" value="1"/>
</dbReference>
<dbReference type="GO" id="GO:0003697">
    <property type="term" value="F:single-stranded DNA binding"/>
    <property type="evidence" value="ECO:0007669"/>
    <property type="project" value="TreeGrafter"/>
</dbReference>
<evidence type="ECO:0000313" key="6">
    <source>
        <dbReference type="EMBL" id="CAD8272403.1"/>
    </source>
</evidence>